<name>A0A7V7TWR4_9HYPH</name>
<evidence type="ECO:0000259" key="2">
    <source>
        <dbReference type="Pfam" id="PF21741"/>
    </source>
</evidence>
<gene>
    <name evidence="3" type="ORF">F6X38_09850</name>
</gene>
<dbReference type="InterPro" id="IPR049201">
    <property type="entry name" value="DUF6867"/>
</dbReference>
<comment type="caution">
    <text evidence="3">The sequence shown here is derived from an EMBL/GenBank/DDBJ whole genome shotgun (WGS) entry which is preliminary data.</text>
</comment>
<keyword evidence="1" id="KW-0812">Transmembrane</keyword>
<keyword evidence="1" id="KW-0472">Membrane</keyword>
<keyword evidence="1" id="KW-1133">Transmembrane helix</keyword>
<reference evidence="3 4" key="1">
    <citation type="submission" date="2019-09" db="EMBL/GenBank/DDBJ databases">
        <title>YIM 132180 draft genome.</title>
        <authorList>
            <person name="Zhang K."/>
        </authorList>
    </citation>
    <scope>NUCLEOTIDE SEQUENCE [LARGE SCALE GENOMIC DNA]</scope>
    <source>
        <strain evidence="3 4">YIM 132180</strain>
    </source>
</reference>
<feature type="transmembrane region" description="Helical" evidence="1">
    <location>
        <begin position="42"/>
        <end position="63"/>
    </location>
</feature>
<dbReference type="Proteomes" id="UP000432089">
    <property type="component" value="Unassembled WGS sequence"/>
</dbReference>
<dbReference type="EMBL" id="VZDO01000006">
    <property type="protein sequence ID" value="KAB0680100.1"/>
    <property type="molecule type" value="Genomic_DNA"/>
</dbReference>
<feature type="transmembrane region" description="Helical" evidence="1">
    <location>
        <begin position="12"/>
        <end position="30"/>
    </location>
</feature>
<evidence type="ECO:0000313" key="4">
    <source>
        <dbReference type="Proteomes" id="UP000432089"/>
    </source>
</evidence>
<dbReference type="RefSeq" id="WP_150969556.1">
    <property type="nucleotide sequence ID" value="NZ_VZDO01000006.1"/>
</dbReference>
<feature type="domain" description="DUF6867" evidence="2">
    <location>
        <begin position="13"/>
        <end position="112"/>
    </location>
</feature>
<sequence>MQGILYETPSALPFLFVTVILGGAAAWATGKSCAGTWRSQSILFFYLLLLGVAIRFIHFSVLGDTLFSLHYYVVDTIVLMLIGFFAYRYTRVSQMVTQYYWLHERAGPLSWRPVTTPATGGEPIAKSG</sequence>
<dbReference type="AlphaFoldDB" id="A0A7V7TWR4"/>
<keyword evidence="4" id="KW-1185">Reference proteome</keyword>
<protein>
    <recommendedName>
        <fullName evidence="2">DUF6867 domain-containing protein</fullName>
    </recommendedName>
</protein>
<organism evidence="3 4">
    <name type="scientific">Plantimonas leprariae</name>
    <dbReference type="NCBI Taxonomy" id="2615207"/>
    <lineage>
        <taxon>Bacteria</taxon>
        <taxon>Pseudomonadati</taxon>
        <taxon>Pseudomonadota</taxon>
        <taxon>Alphaproteobacteria</taxon>
        <taxon>Hyphomicrobiales</taxon>
        <taxon>Aurantimonadaceae</taxon>
        <taxon>Plantimonas</taxon>
    </lineage>
</organism>
<evidence type="ECO:0000256" key="1">
    <source>
        <dbReference type="SAM" id="Phobius"/>
    </source>
</evidence>
<evidence type="ECO:0000313" key="3">
    <source>
        <dbReference type="EMBL" id="KAB0680100.1"/>
    </source>
</evidence>
<dbReference type="Pfam" id="PF21741">
    <property type="entry name" value="DUF6867"/>
    <property type="match status" value="1"/>
</dbReference>
<proteinExistence type="predicted"/>
<feature type="transmembrane region" description="Helical" evidence="1">
    <location>
        <begin position="69"/>
        <end position="87"/>
    </location>
</feature>
<accession>A0A7V7TWR4</accession>